<dbReference type="CDD" id="cd10441">
    <property type="entry name" value="GIY-YIG_COG1833"/>
    <property type="match status" value="1"/>
</dbReference>
<dbReference type="Pfam" id="PF01986">
    <property type="entry name" value="DUF123"/>
    <property type="match status" value="1"/>
</dbReference>
<evidence type="ECO:0000313" key="1">
    <source>
        <dbReference type="EMBL" id="SVA16411.1"/>
    </source>
</evidence>
<dbReference type="InterPro" id="IPR002837">
    <property type="entry name" value="DUF123"/>
</dbReference>
<name>A0A381TLP5_9ZZZZ</name>
<protein>
    <recommendedName>
        <fullName evidence="2">GIY-YIG domain-containing protein</fullName>
    </recommendedName>
</protein>
<dbReference type="PANTHER" id="PTHR37460">
    <property type="entry name" value="ENDONUCLEASE III"/>
    <property type="match status" value="1"/>
</dbReference>
<sequence>MPRSAGTYAIVMRAQDRQQLQIGRLGGVQLSKGWYVYVGSAFGPGGLAARVSRHLRCHKTRHWHIDHLIWATTVREVWYSQRQRDLEHCWAQAALDQPAARNLLRGFGASDCQCLSHLVRFPTREAVKTLFNALEAKVWIPQL</sequence>
<proteinExistence type="predicted"/>
<dbReference type="AlphaFoldDB" id="A0A381TLP5"/>
<dbReference type="EMBL" id="UINC01004725">
    <property type="protein sequence ID" value="SVA16411.1"/>
    <property type="molecule type" value="Genomic_DNA"/>
</dbReference>
<organism evidence="1">
    <name type="scientific">marine metagenome</name>
    <dbReference type="NCBI Taxonomy" id="408172"/>
    <lineage>
        <taxon>unclassified sequences</taxon>
        <taxon>metagenomes</taxon>
        <taxon>ecological metagenomes</taxon>
    </lineage>
</organism>
<evidence type="ECO:0008006" key="2">
    <source>
        <dbReference type="Google" id="ProtNLM"/>
    </source>
</evidence>
<accession>A0A381TLP5</accession>
<gene>
    <name evidence="1" type="ORF">METZ01_LOCUS69265</name>
</gene>
<reference evidence="1" key="1">
    <citation type="submission" date="2018-05" db="EMBL/GenBank/DDBJ databases">
        <authorList>
            <person name="Lanie J.A."/>
            <person name="Ng W.-L."/>
            <person name="Kazmierczak K.M."/>
            <person name="Andrzejewski T.M."/>
            <person name="Davidsen T.M."/>
            <person name="Wayne K.J."/>
            <person name="Tettelin H."/>
            <person name="Glass J.I."/>
            <person name="Rusch D."/>
            <person name="Podicherti R."/>
            <person name="Tsui H.-C.T."/>
            <person name="Winkler M.E."/>
        </authorList>
    </citation>
    <scope>NUCLEOTIDE SEQUENCE</scope>
</reference>
<dbReference type="PANTHER" id="PTHR37460:SF1">
    <property type="entry name" value="ENDONUCLEASE III"/>
    <property type="match status" value="1"/>
</dbReference>